<dbReference type="EMBL" id="LAZR01042022">
    <property type="protein sequence ID" value="KKL10539.1"/>
    <property type="molecule type" value="Genomic_DNA"/>
</dbReference>
<gene>
    <name evidence="1" type="ORF">LCGC14_2554790</name>
</gene>
<protein>
    <submittedName>
        <fullName evidence="1">Uncharacterized protein</fullName>
    </submittedName>
</protein>
<proteinExistence type="predicted"/>
<sequence>MFGFGRTNAKTAALVIALRADGTYRILTDRRPDFDQTKSYQFNKQGIDAYLFVRSSDVEMK</sequence>
<reference evidence="1" key="1">
    <citation type="journal article" date="2015" name="Nature">
        <title>Complex archaea that bridge the gap between prokaryotes and eukaryotes.</title>
        <authorList>
            <person name="Spang A."/>
            <person name="Saw J.H."/>
            <person name="Jorgensen S.L."/>
            <person name="Zaremba-Niedzwiedzka K."/>
            <person name="Martijn J."/>
            <person name="Lind A.E."/>
            <person name="van Eijk R."/>
            <person name="Schleper C."/>
            <person name="Guy L."/>
            <person name="Ettema T.J."/>
        </authorList>
    </citation>
    <scope>NUCLEOTIDE SEQUENCE</scope>
</reference>
<evidence type="ECO:0000313" key="1">
    <source>
        <dbReference type="EMBL" id="KKL10539.1"/>
    </source>
</evidence>
<dbReference type="AlphaFoldDB" id="A0A0F9ALQ6"/>
<accession>A0A0F9ALQ6</accession>
<comment type="caution">
    <text evidence="1">The sequence shown here is derived from an EMBL/GenBank/DDBJ whole genome shotgun (WGS) entry which is preliminary data.</text>
</comment>
<organism evidence="1">
    <name type="scientific">marine sediment metagenome</name>
    <dbReference type="NCBI Taxonomy" id="412755"/>
    <lineage>
        <taxon>unclassified sequences</taxon>
        <taxon>metagenomes</taxon>
        <taxon>ecological metagenomes</taxon>
    </lineage>
</organism>
<name>A0A0F9ALQ6_9ZZZZ</name>